<dbReference type="SUPFAM" id="SSF52047">
    <property type="entry name" value="RNI-like"/>
    <property type="match status" value="1"/>
</dbReference>
<sequence length="505" mass="58068">MTPRLPEDILKEIFENFEDETGSLFSSLLVNRLWCLNVIPILWKNPLKNQFKKADENLLTCQHRCTLLLRTLLSCLSEESRCLLSEKNKFELPFQISQPALFDYPMHCKNLRTSDVSMLVWSFIEREQINGQRGKFLFFILEQELYKLFFSRSSAIQQFTLCTMLHSIQLFPGANTSLANLSILRCSTECHESFFFGLAQICERIKVFIVDFCDKDNDGLNFLICIQNGINCFECKHGRIQGQENLCPNLNIALQTQAHSLKKLDIIDNIGGISLNTICAFVNLRSLKFTISDELSDIVVNNLKNANIQNLETLEVRGEPISVKVLSSLIKNTRGNFQKLHLCGWRPNADDNLGSLLPILRKYCPKLRSLSTWIGEDDLINLELLLSFCHELENIFLRVYSNELMSRYGIFNLLKRANPVNLRKLKLEHLFLLDEEEGLEMFLKSRSTKNSLILEIVGNLISQDSSEIISIYKFNGVLKDVKLLCFGEDSAPDQQTPYWKIDVII</sequence>
<keyword evidence="2" id="KW-1185">Reference proteome</keyword>
<evidence type="ECO:0000313" key="2">
    <source>
        <dbReference type="Proteomes" id="UP000266673"/>
    </source>
</evidence>
<gene>
    <name evidence="1" type="ORF">C2G38_2247303</name>
</gene>
<organism evidence="1 2">
    <name type="scientific">Gigaspora rosea</name>
    <dbReference type="NCBI Taxonomy" id="44941"/>
    <lineage>
        <taxon>Eukaryota</taxon>
        <taxon>Fungi</taxon>
        <taxon>Fungi incertae sedis</taxon>
        <taxon>Mucoromycota</taxon>
        <taxon>Glomeromycotina</taxon>
        <taxon>Glomeromycetes</taxon>
        <taxon>Diversisporales</taxon>
        <taxon>Gigasporaceae</taxon>
        <taxon>Gigaspora</taxon>
    </lineage>
</organism>
<dbReference type="Proteomes" id="UP000266673">
    <property type="component" value="Unassembled WGS sequence"/>
</dbReference>
<name>A0A397V310_9GLOM</name>
<dbReference type="OrthoDB" id="2331274at2759"/>
<accession>A0A397V310</accession>
<evidence type="ECO:0000313" key="1">
    <source>
        <dbReference type="EMBL" id="RIB15998.1"/>
    </source>
</evidence>
<comment type="caution">
    <text evidence="1">The sequence shown here is derived from an EMBL/GenBank/DDBJ whole genome shotgun (WGS) entry which is preliminary data.</text>
</comment>
<dbReference type="EMBL" id="QKWP01000709">
    <property type="protein sequence ID" value="RIB15998.1"/>
    <property type="molecule type" value="Genomic_DNA"/>
</dbReference>
<reference evidence="1 2" key="1">
    <citation type="submission" date="2018-06" db="EMBL/GenBank/DDBJ databases">
        <title>Comparative genomics reveals the genomic features of Rhizophagus irregularis, R. cerebriforme, R. diaphanum and Gigaspora rosea, and their symbiotic lifestyle signature.</title>
        <authorList>
            <person name="Morin E."/>
            <person name="San Clemente H."/>
            <person name="Chen E.C.H."/>
            <person name="De La Providencia I."/>
            <person name="Hainaut M."/>
            <person name="Kuo A."/>
            <person name="Kohler A."/>
            <person name="Murat C."/>
            <person name="Tang N."/>
            <person name="Roy S."/>
            <person name="Loubradou J."/>
            <person name="Henrissat B."/>
            <person name="Grigoriev I.V."/>
            <person name="Corradi N."/>
            <person name="Roux C."/>
            <person name="Martin F.M."/>
        </authorList>
    </citation>
    <scope>NUCLEOTIDE SEQUENCE [LARGE SCALE GENOMIC DNA]</scope>
    <source>
        <strain evidence="1 2">DAOM 194757</strain>
    </source>
</reference>
<protein>
    <recommendedName>
        <fullName evidence="3">F-box domain-containing protein</fullName>
    </recommendedName>
</protein>
<dbReference type="AlphaFoldDB" id="A0A397V310"/>
<proteinExistence type="predicted"/>
<evidence type="ECO:0008006" key="3">
    <source>
        <dbReference type="Google" id="ProtNLM"/>
    </source>
</evidence>